<dbReference type="AlphaFoldDB" id="A0AAV4B8D0"/>
<sequence>MMICRVALEWNIMSGRTPLSCMTTGCLFHSRRSAINSQSSHPLNTHARGTSMPGFGSTLQCDNVNTTALAFGWTEGPFAPHIALTSSCNTLLCRHVYLP</sequence>
<evidence type="ECO:0000313" key="1">
    <source>
        <dbReference type="EMBL" id="GFO15785.1"/>
    </source>
</evidence>
<reference evidence="1 2" key="1">
    <citation type="journal article" date="2021" name="Elife">
        <title>Chloroplast acquisition without the gene transfer in kleptoplastic sea slugs, Plakobranchus ocellatus.</title>
        <authorList>
            <person name="Maeda T."/>
            <person name="Takahashi S."/>
            <person name="Yoshida T."/>
            <person name="Shimamura S."/>
            <person name="Takaki Y."/>
            <person name="Nagai Y."/>
            <person name="Toyoda A."/>
            <person name="Suzuki Y."/>
            <person name="Arimoto A."/>
            <person name="Ishii H."/>
            <person name="Satoh N."/>
            <person name="Nishiyama T."/>
            <person name="Hasebe M."/>
            <person name="Maruyama T."/>
            <person name="Minagawa J."/>
            <person name="Obokata J."/>
            <person name="Shigenobu S."/>
        </authorList>
    </citation>
    <scope>NUCLEOTIDE SEQUENCE [LARGE SCALE GENOMIC DNA]</scope>
</reference>
<accession>A0AAV4B8D0</accession>
<protein>
    <submittedName>
        <fullName evidence="1">Uncharacterized protein</fullName>
    </submittedName>
</protein>
<proteinExistence type="predicted"/>
<organism evidence="1 2">
    <name type="scientific">Plakobranchus ocellatus</name>
    <dbReference type="NCBI Taxonomy" id="259542"/>
    <lineage>
        <taxon>Eukaryota</taxon>
        <taxon>Metazoa</taxon>
        <taxon>Spiralia</taxon>
        <taxon>Lophotrochozoa</taxon>
        <taxon>Mollusca</taxon>
        <taxon>Gastropoda</taxon>
        <taxon>Heterobranchia</taxon>
        <taxon>Euthyneura</taxon>
        <taxon>Panpulmonata</taxon>
        <taxon>Sacoglossa</taxon>
        <taxon>Placobranchoidea</taxon>
        <taxon>Plakobranchidae</taxon>
        <taxon>Plakobranchus</taxon>
    </lineage>
</organism>
<dbReference type="Proteomes" id="UP000735302">
    <property type="component" value="Unassembled WGS sequence"/>
</dbReference>
<keyword evidence="2" id="KW-1185">Reference proteome</keyword>
<dbReference type="EMBL" id="BLXT01004630">
    <property type="protein sequence ID" value="GFO15785.1"/>
    <property type="molecule type" value="Genomic_DNA"/>
</dbReference>
<comment type="caution">
    <text evidence="1">The sequence shown here is derived from an EMBL/GenBank/DDBJ whole genome shotgun (WGS) entry which is preliminary data.</text>
</comment>
<name>A0AAV4B8D0_9GAST</name>
<evidence type="ECO:0000313" key="2">
    <source>
        <dbReference type="Proteomes" id="UP000735302"/>
    </source>
</evidence>
<gene>
    <name evidence="1" type="ORF">PoB_004229000</name>
</gene>